<evidence type="ECO:0000256" key="5">
    <source>
        <dbReference type="ARBA" id="ARBA00022679"/>
    </source>
</evidence>
<dbReference type="EMBL" id="LOCM01000007">
    <property type="protein sequence ID" value="PND48342.1"/>
    <property type="molecule type" value="Genomic_DNA"/>
</dbReference>
<dbReference type="AlphaFoldDB" id="A0A2N8LDV9"/>
<gene>
    <name evidence="9" type="ORF">AT575_01575</name>
</gene>
<accession>A0A2N8LDV9</accession>
<feature type="domain" description="PTS EIIA type-4" evidence="8">
    <location>
        <begin position="2"/>
        <end position="133"/>
    </location>
</feature>
<dbReference type="GO" id="GO:0005737">
    <property type="term" value="C:cytoplasm"/>
    <property type="evidence" value="ECO:0007669"/>
    <property type="project" value="UniProtKB-SubCell"/>
</dbReference>
<dbReference type="InterPro" id="IPR004701">
    <property type="entry name" value="PTS_EIIA_man-typ"/>
</dbReference>
<comment type="caution">
    <text evidence="9">The sequence shown here is derived from an EMBL/GenBank/DDBJ whole genome shotgun (WGS) entry which is preliminary data.</text>
</comment>
<dbReference type="CDD" id="cd00006">
    <property type="entry name" value="PTS_IIA_man"/>
    <property type="match status" value="1"/>
</dbReference>
<dbReference type="PANTHER" id="PTHR33799:SF1">
    <property type="entry name" value="PTS SYSTEM MANNOSE-SPECIFIC EIIAB COMPONENT-RELATED"/>
    <property type="match status" value="1"/>
</dbReference>
<evidence type="ECO:0000256" key="6">
    <source>
        <dbReference type="ARBA" id="ARBA00022683"/>
    </source>
</evidence>
<dbReference type="Pfam" id="PF03610">
    <property type="entry name" value="EIIA-man"/>
    <property type="match status" value="1"/>
</dbReference>
<dbReference type="InterPro" id="IPR051471">
    <property type="entry name" value="Bacterial_PTS_sugar_comp"/>
</dbReference>
<reference evidence="9 10" key="1">
    <citation type="submission" date="2015-12" db="EMBL/GenBank/DDBJ databases">
        <title>Streptococcus penaeicida sp. nov.</title>
        <authorList>
            <person name="Gomez-Gil B."/>
            <person name="Morales-Covarrubias M."/>
        </authorList>
    </citation>
    <scope>NUCLEOTIDE SEQUENCE [LARGE SCALE GENOMIC DNA]</scope>
    <source>
        <strain evidence="9 10">CAIM 1838</strain>
    </source>
</reference>
<evidence type="ECO:0000313" key="9">
    <source>
        <dbReference type="EMBL" id="PND48342.1"/>
    </source>
</evidence>
<name>A0A2N8LDV9_9STRE</name>
<dbReference type="GO" id="GO:0016020">
    <property type="term" value="C:membrane"/>
    <property type="evidence" value="ECO:0007669"/>
    <property type="project" value="InterPro"/>
</dbReference>
<dbReference type="GO" id="GO:0009401">
    <property type="term" value="P:phosphoenolpyruvate-dependent sugar phosphotransferase system"/>
    <property type="evidence" value="ECO:0007669"/>
    <property type="project" value="UniProtKB-KW"/>
</dbReference>
<keyword evidence="2" id="KW-0813">Transport</keyword>
<evidence type="ECO:0000256" key="7">
    <source>
        <dbReference type="ARBA" id="ARBA00022777"/>
    </source>
</evidence>
<evidence type="ECO:0000256" key="4">
    <source>
        <dbReference type="ARBA" id="ARBA00022597"/>
    </source>
</evidence>
<dbReference type="OrthoDB" id="6623712at2"/>
<comment type="subcellular location">
    <subcellularLocation>
        <location evidence="1">Cytoplasm</location>
    </subcellularLocation>
</comment>
<proteinExistence type="predicted"/>
<dbReference type="SUPFAM" id="SSF53062">
    <property type="entry name" value="PTS system fructose IIA component-like"/>
    <property type="match status" value="1"/>
</dbReference>
<keyword evidence="7" id="KW-0418">Kinase</keyword>
<evidence type="ECO:0000313" key="10">
    <source>
        <dbReference type="Proteomes" id="UP000235963"/>
    </source>
</evidence>
<keyword evidence="5" id="KW-0808">Transferase</keyword>
<dbReference type="RefSeq" id="WP_102776861.1">
    <property type="nucleotide sequence ID" value="NZ_CBCSGP010000001.1"/>
</dbReference>
<keyword evidence="6" id="KW-0598">Phosphotransferase system</keyword>
<organism evidence="9 10">
    <name type="scientific">Streptococcus penaeicida</name>
    <dbReference type="NCBI Taxonomy" id="1765960"/>
    <lineage>
        <taxon>Bacteria</taxon>
        <taxon>Bacillati</taxon>
        <taxon>Bacillota</taxon>
        <taxon>Bacilli</taxon>
        <taxon>Lactobacillales</taxon>
        <taxon>Streptococcaceae</taxon>
        <taxon>Streptococcus</taxon>
    </lineage>
</organism>
<dbReference type="InterPro" id="IPR036662">
    <property type="entry name" value="PTS_EIIA_man-typ_sf"/>
</dbReference>
<keyword evidence="4" id="KW-0762">Sugar transport</keyword>
<dbReference type="Proteomes" id="UP000235963">
    <property type="component" value="Unassembled WGS sequence"/>
</dbReference>
<dbReference type="PANTHER" id="PTHR33799">
    <property type="entry name" value="PTS PERMEASE-RELATED-RELATED"/>
    <property type="match status" value="1"/>
</dbReference>
<sequence>MNKSLILISHGKFCHELKASTEMIMGSQDSIYTVGLEPTEDAESFKNKLLKVINSINAEYVILADLMGGTPCNVASRLLMEGYQFELYAGMNMPMAIGFLNGLLLNEETDIKGFAIENIHRVNDLLEANSDDDEDEM</sequence>
<evidence type="ECO:0000259" key="8">
    <source>
        <dbReference type="PROSITE" id="PS51096"/>
    </source>
</evidence>
<protein>
    <submittedName>
        <fullName evidence="9">PTS fructose transporter subunit IIA</fullName>
    </submittedName>
</protein>
<dbReference type="Gene3D" id="3.40.50.510">
    <property type="entry name" value="Phosphotransferase system, mannose-type IIA component"/>
    <property type="match status" value="1"/>
</dbReference>
<evidence type="ECO:0000256" key="3">
    <source>
        <dbReference type="ARBA" id="ARBA00022490"/>
    </source>
</evidence>
<dbReference type="InterPro" id="IPR033887">
    <property type="entry name" value="PTS_IIA_man"/>
</dbReference>
<dbReference type="PROSITE" id="PS51096">
    <property type="entry name" value="PTS_EIIA_TYPE_4"/>
    <property type="match status" value="1"/>
</dbReference>
<keyword evidence="3" id="KW-0963">Cytoplasm</keyword>
<evidence type="ECO:0000256" key="2">
    <source>
        <dbReference type="ARBA" id="ARBA00022448"/>
    </source>
</evidence>
<evidence type="ECO:0000256" key="1">
    <source>
        <dbReference type="ARBA" id="ARBA00004496"/>
    </source>
</evidence>
<dbReference type="GO" id="GO:0016301">
    <property type="term" value="F:kinase activity"/>
    <property type="evidence" value="ECO:0007669"/>
    <property type="project" value="UniProtKB-KW"/>
</dbReference>
<keyword evidence="10" id="KW-1185">Reference proteome</keyword>